<evidence type="ECO:0000259" key="2">
    <source>
        <dbReference type="Pfam" id="PF05598"/>
    </source>
</evidence>
<dbReference type="RefSeq" id="WP_197957780.1">
    <property type="nucleotide sequence ID" value="NZ_JACCHP010000001.1"/>
</dbReference>
<feature type="domain" description="Transposase DDE" evidence="3">
    <location>
        <begin position="349"/>
        <end position="463"/>
    </location>
</feature>
<dbReference type="PANTHER" id="PTHR33408">
    <property type="entry name" value="TRANSPOSASE"/>
    <property type="match status" value="1"/>
</dbReference>
<dbReference type="PANTHER" id="PTHR33408:SF2">
    <property type="entry name" value="TRANSPOSASE DDE DOMAIN-CONTAINING PROTEIN"/>
    <property type="match status" value="1"/>
</dbReference>
<accession>A0ABS0PGL2</accession>
<dbReference type="InterPro" id="IPR008490">
    <property type="entry name" value="Transposase_InsH_N"/>
</dbReference>
<feature type="coiled-coil region" evidence="1">
    <location>
        <begin position="195"/>
        <end position="222"/>
    </location>
</feature>
<keyword evidence="5" id="KW-1185">Reference proteome</keyword>
<dbReference type="Pfam" id="PF13751">
    <property type="entry name" value="DDE_Tnp_1_6"/>
    <property type="match status" value="1"/>
</dbReference>
<evidence type="ECO:0000256" key="1">
    <source>
        <dbReference type="SAM" id="Coils"/>
    </source>
</evidence>
<evidence type="ECO:0000259" key="3">
    <source>
        <dbReference type="Pfam" id="PF13751"/>
    </source>
</evidence>
<dbReference type="Proteomes" id="UP000807370">
    <property type="component" value="Unassembled WGS sequence"/>
</dbReference>
<dbReference type="NCBIfam" id="NF033551">
    <property type="entry name" value="transpos_IS1182"/>
    <property type="match status" value="1"/>
</dbReference>
<evidence type="ECO:0000313" key="5">
    <source>
        <dbReference type="Proteomes" id="UP000807370"/>
    </source>
</evidence>
<gene>
    <name evidence="4" type="ORF">HZZ13_00720</name>
</gene>
<dbReference type="Pfam" id="PF05598">
    <property type="entry name" value="DUF772"/>
    <property type="match status" value="1"/>
</dbReference>
<dbReference type="EMBL" id="JACCHP010000001">
    <property type="protein sequence ID" value="MBH5396343.1"/>
    <property type="molecule type" value="Genomic_DNA"/>
</dbReference>
<comment type="caution">
    <text evidence="4">The sequence shown here is derived from an EMBL/GenBank/DDBJ whole genome shotgun (WGS) entry which is preliminary data.</text>
</comment>
<name>A0ABS0PGL2_9BRAD</name>
<dbReference type="InterPro" id="IPR047629">
    <property type="entry name" value="IS1182_transpos"/>
</dbReference>
<organism evidence="4 5">
    <name type="scientific">Bradyrhizobium agreste</name>
    <dbReference type="NCBI Taxonomy" id="2751811"/>
    <lineage>
        <taxon>Bacteria</taxon>
        <taxon>Pseudomonadati</taxon>
        <taxon>Pseudomonadota</taxon>
        <taxon>Alphaproteobacteria</taxon>
        <taxon>Hyphomicrobiales</taxon>
        <taxon>Nitrobacteraceae</taxon>
        <taxon>Bradyrhizobium</taxon>
    </lineage>
</organism>
<reference evidence="4 5" key="1">
    <citation type="submission" date="2020-07" db="EMBL/GenBank/DDBJ databases">
        <title>Bradyrhizobium diversity isolated from nodules of indigenous legumes of Western Australia.</title>
        <authorList>
            <person name="Klepa M.S."/>
        </authorList>
    </citation>
    <scope>NUCLEOTIDE SEQUENCE [LARGE SCALE GENOMIC DNA]</scope>
    <source>
        <strain evidence="4 5">CNPSo 4010</strain>
    </source>
</reference>
<dbReference type="InterPro" id="IPR025668">
    <property type="entry name" value="Tnp_DDE_dom"/>
</dbReference>
<evidence type="ECO:0000313" key="4">
    <source>
        <dbReference type="EMBL" id="MBH5396343.1"/>
    </source>
</evidence>
<feature type="domain" description="Transposase InsH N-terminal" evidence="2">
    <location>
        <begin position="19"/>
        <end position="112"/>
    </location>
</feature>
<keyword evidence="1" id="KW-0175">Coiled coil</keyword>
<proteinExistence type="predicted"/>
<sequence>MKRFVEGLDRDQSTLFPASLDDYVSEDNPVRAVDVFVDGLDLDRLGFVGVQPLETGRPSYHPSTMLKLYVYGYLNRIPSSRRLERECQRNIEMIWLTGQLAPDFKTIADFRRDNGKAIREVCREFVALCRKLDLFGAASVAIDGSKFKAVNARDKNFTEAKMKRRFERIDESIARYLSQLETADRHGDAVPEAKVERLKGKIEKLTQEIVRLNAINAEMMKSEDKQISLSDPDARSMATSGKDTGIVGYNVQIAVDTQHHLIVAHEVTNVGSDRHQLTNMARQARDEMVVEAIDAVADRGYYDGEEIRACEEAGITVTLPKPLTSGAKAAGRFGKQDFIYVAAEDIYRCPAGERLTYHFTGYEDGKMLRRYWTTACQTCALKAQCTTGPERRIARWEHEAVLEKVQQRLDQDPNKMTLRRQTAEHPFGTIKAWMGATHFLMRRQHKVATEMALNVLAYNMKRVIAILGCRTLLEAMRT</sequence>
<protein>
    <submittedName>
        <fullName evidence="4">IS1182 family transposase</fullName>
    </submittedName>
</protein>